<evidence type="ECO:0000313" key="3">
    <source>
        <dbReference type="EMBL" id="OLL26400.1"/>
    </source>
</evidence>
<dbReference type="SUPFAM" id="SSF82657">
    <property type="entry name" value="BolA-like"/>
    <property type="match status" value="1"/>
</dbReference>
<dbReference type="PANTHER" id="PTHR46230">
    <property type="match status" value="1"/>
</dbReference>
<dbReference type="GO" id="GO:0044572">
    <property type="term" value="P:[4Fe-4S] cluster assembly"/>
    <property type="evidence" value="ECO:0007669"/>
    <property type="project" value="TreeGrafter"/>
</dbReference>
<accession>A0A1U7LUP8</accession>
<keyword evidence="4" id="KW-1185">Reference proteome</keyword>
<evidence type="ECO:0000256" key="1">
    <source>
        <dbReference type="RuleBase" id="RU003860"/>
    </source>
</evidence>
<dbReference type="AlphaFoldDB" id="A0A1U7LUP8"/>
<dbReference type="OMA" id="RIHNDSH"/>
<gene>
    <name evidence="3" type="ORF">NEOLI_001535</name>
</gene>
<feature type="region of interest" description="Disordered" evidence="2">
    <location>
        <begin position="107"/>
        <end position="127"/>
    </location>
</feature>
<feature type="compositionally biased region" description="Basic and acidic residues" evidence="2">
    <location>
        <begin position="114"/>
        <end position="127"/>
    </location>
</feature>
<evidence type="ECO:0000313" key="4">
    <source>
        <dbReference type="Proteomes" id="UP000186594"/>
    </source>
</evidence>
<comment type="caution">
    <text evidence="3">The sequence shown here is derived from an EMBL/GenBank/DDBJ whole genome shotgun (WGS) entry which is preliminary data.</text>
</comment>
<name>A0A1U7LUP8_NEOID</name>
<dbReference type="Proteomes" id="UP000186594">
    <property type="component" value="Unassembled WGS sequence"/>
</dbReference>
<evidence type="ECO:0000256" key="2">
    <source>
        <dbReference type="SAM" id="MobiDB-lite"/>
    </source>
</evidence>
<dbReference type="Gene3D" id="3.30.300.90">
    <property type="entry name" value="BolA-like"/>
    <property type="match status" value="1"/>
</dbReference>
<protein>
    <submittedName>
        <fullName evidence="3">UV-induced protein uvi31</fullName>
    </submittedName>
</protein>
<proteinExistence type="inferred from homology"/>
<dbReference type="GO" id="GO:0005759">
    <property type="term" value="C:mitochondrial matrix"/>
    <property type="evidence" value="ECO:0007669"/>
    <property type="project" value="TreeGrafter"/>
</dbReference>
<organism evidence="3 4">
    <name type="scientific">Neolecta irregularis (strain DAH-3)</name>
    <dbReference type="NCBI Taxonomy" id="1198029"/>
    <lineage>
        <taxon>Eukaryota</taxon>
        <taxon>Fungi</taxon>
        <taxon>Dikarya</taxon>
        <taxon>Ascomycota</taxon>
        <taxon>Taphrinomycotina</taxon>
        <taxon>Neolectales</taxon>
        <taxon>Neolectaceae</taxon>
        <taxon>Neolecta</taxon>
    </lineage>
</organism>
<comment type="similarity">
    <text evidence="1">Belongs to the BolA/IbaG family.</text>
</comment>
<dbReference type="InterPro" id="IPR036065">
    <property type="entry name" value="BolA-like_sf"/>
</dbReference>
<dbReference type="EMBL" id="LXFE01000188">
    <property type="protein sequence ID" value="OLL26400.1"/>
    <property type="molecule type" value="Genomic_DNA"/>
</dbReference>
<dbReference type="Pfam" id="PF01722">
    <property type="entry name" value="BolA"/>
    <property type="match status" value="2"/>
</dbReference>
<dbReference type="STRING" id="1198029.A0A1U7LUP8"/>
<sequence>MFPTRLVMSLESRIHEQVAFILLKLSPSLLRIHNDSHLHTHHAAMKDNTSPETHFRVQVVSNEFCGKVSLMLMGSNFMQSRMQRHRIVYGLLKDEMNQGIHALQIQAETDDEIESKNKDSKPTACKE</sequence>
<dbReference type="InterPro" id="IPR002634">
    <property type="entry name" value="BolA"/>
</dbReference>
<dbReference type="PIRSF" id="PIRSF003113">
    <property type="entry name" value="BolA"/>
    <property type="match status" value="1"/>
</dbReference>
<dbReference type="PANTHER" id="PTHR46230:SF7">
    <property type="entry name" value="BOLA-LIKE PROTEIN 1"/>
    <property type="match status" value="1"/>
</dbReference>
<dbReference type="OrthoDB" id="411584at2759"/>
<reference evidence="3 4" key="1">
    <citation type="submission" date="2016-04" db="EMBL/GenBank/DDBJ databases">
        <title>Evolutionary innovation and constraint leading to complex multicellularity in the Ascomycota.</title>
        <authorList>
            <person name="Cisse O."/>
            <person name="Nguyen A."/>
            <person name="Hewitt D.A."/>
            <person name="Jedd G."/>
            <person name="Stajich J.E."/>
        </authorList>
    </citation>
    <scope>NUCLEOTIDE SEQUENCE [LARGE SCALE GENOMIC DNA]</scope>
    <source>
        <strain evidence="3 4">DAH-3</strain>
    </source>
</reference>